<dbReference type="InterPro" id="IPR055414">
    <property type="entry name" value="LRR_R13L4/SHOC2-like"/>
</dbReference>
<keyword evidence="7" id="KW-0677">Repeat</keyword>
<keyword evidence="16" id="KW-1185">Reference proteome</keyword>
<evidence type="ECO:0000256" key="3">
    <source>
        <dbReference type="ARBA" id="ARBA00008894"/>
    </source>
</evidence>
<dbReference type="Gene3D" id="3.40.50.300">
    <property type="entry name" value="P-loop containing nucleotide triphosphate hydrolases"/>
    <property type="match status" value="1"/>
</dbReference>
<dbReference type="SUPFAM" id="SSF52058">
    <property type="entry name" value="L domain-like"/>
    <property type="match status" value="1"/>
</dbReference>
<dbReference type="InterPro" id="IPR032675">
    <property type="entry name" value="LRR_dom_sf"/>
</dbReference>
<evidence type="ECO:0000259" key="14">
    <source>
        <dbReference type="Pfam" id="PF23598"/>
    </source>
</evidence>
<protein>
    <submittedName>
        <fullName evidence="15">Late blight resistance homolog R1A-10 isoform X1</fullName>
    </submittedName>
</protein>
<evidence type="ECO:0000256" key="1">
    <source>
        <dbReference type="ARBA" id="ARBA00002074"/>
    </source>
</evidence>
<proteinExistence type="inferred from homology"/>
<dbReference type="EMBL" id="CACTIH010000106">
    <property type="protein sequence ID" value="CAA2954108.1"/>
    <property type="molecule type" value="Genomic_DNA"/>
</dbReference>
<evidence type="ECO:0000256" key="8">
    <source>
        <dbReference type="ARBA" id="ARBA00022741"/>
    </source>
</evidence>
<dbReference type="Pfam" id="PF23598">
    <property type="entry name" value="LRR_14"/>
    <property type="match status" value="1"/>
</dbReference>
<evidence type="ECO:0000256" key="9">
    <source>
        <dbReference type="ARBA" id="ARBA00022821"/>
    </source>
</evidence>
<keyword evidence="6" id="KW-0381">Hypersensitive response</keyword>
<feature type="domain" description="NB-ARC" evidence="12">
    <location>
        <begin position="41"/>
        <end position="209"/>
    </location>
</feature>
<dbReference type="FunFam" id="3.40.50.300:FF:001091">
    <property type="entry name" value="Probable disease resistance protein At1g61300"/>
    <property type="match status" value="1"/>
</dbReference>
<feature type="domain" description="Disease resistance R13L4/SHOC-2-like LRR" evidence="14">
    <location>
        <begin position="417"/>
        <end position="705"/>
    </location>
</feature>
<comment type="subcellular location">
    <subcellularLocation>
        <location evidence="2">Cytoplasm</location>
    </subcellularLocation>
</comment>
<evidence type="ECO:0000256" key="10">
    <source>
        <dbReference type="ARBA" id="ARBA00022840"/>
    </source>
</evidence>
<reference evidence="15 16" key="1">
    <citation type="submission" date="2019-12" db="EMBL/GenBank/DDBJ databases">
        <authorList>
            <person name="Alioto T."/>
            <person name="Alioto T."/>
            <person name="Gomez Garrido J."/>
        </authorList>
    </citation>
    <scope>NUCLEOTIDE SEQUENCE [LARGE SCALE GENOMIC DNA]</scope>
</reference>
<feature type="compositionally biased region" description="Basic and acidic residues" evidence="11">
    <location>
        <begin position="1"/>
        <end position="14"/>
    </location>
</feature>
<evidence type="ECO:0000259" key="12">
    <source>
        <dbReference type="Pfam" id="PF00931"/>
    </source>
</evidence>
<dbReference type="InterPro" id="IPR044974">
    <property type="entry name" value="Disease_R_plants"/>
</dbReference>
<evidence type="ECO:0000313" key="16">
    <source>
        <dbReference type="Proteomes" id="UP000594638"/>
    </source>
</evidence>
<organism evidence="15 16">
    <name type="scientific">Olea europaea subsp. europaea</name>
    <dbReference type="NCBI Taxonomy" id="158383"/>
    <lineage>
        <taxon>Eukaryota</taxon>
        <taxon>Viridiplantae</taxon>
        <taxon>Streptophyta</taxon>
        <taxon>Embryophyta</taxon>
        <taxon>Tracheophyta</taxon>
        <taxon>Spermatophyta</taxon>
        <taxon>Magnoliopsida</taxon>
        <taxon>eudicotyledons</taxon>
        <taxon>Gunneridae</taxon>
        <taxon>Pentapetalae</taxon>
        <taxon>asterids</taxon>
        <taxon>lamiids</taxon>
        <taxon>Lamiales</taxon>
        <taxon>Oleaceae</taxon>
        <taxon>Oleeae</taxon>
        <taxon>Olea</taxon>
    </lineage>
</organism>
<dbReference type="InterPro" id="IPR036388">
    <property type="entry name" value="WH-like_DNA-bd_sf"/>
</dbReference>
<evidence type="ECO:0000256" key="5">
    <source>
        <dbReference type="ARBA" id="ARBA00022614"/>
    </source>
</evidence>
<dbReference type="GO" id="GO:0051607">
    <property type="term" value="P:defense response to virus"/>
    <property type="evidence" value="ECO:0007669"/>
    <property type="project" value="UniProtKB-ARBA"/>
</dbReference>
<evidence type="ECO:0000256" key="11">
    <source>
        <dbReference type="SAM" id="MobiDB-lite"/>
    </source>
</evidence>
<dbReference type="Gene3D" id="3.80.10.10">
    <property type="entry name" value="Ribonuclease Inhibitor"/>
    <property type="match status" value="1"/>
</dbReference>
<dbReference type="PANTHER" id="PTHR23155:SF1152">
    <property type="entry name" value="AAA+ ATPASE DOMAIN-CONTAINING PROTEIN"/>
    <property type="match status" value="1"/>
</dbReference>
<dbReference type="PRINTS" id="PR00364">
    <property type="entry name" value="DISEASERSIST"/>
</dbReference>
<keyword evidence="5" id="KW-0433">Leucine-rich repeat</keyword>
<dbReference type="InterPro" id="IPR058922">
    <property type="entry name" value="WHD_DRP"/>
</dbReference>
<dbReference type="Pfam" id="PF00931">
    <property type="entry name" value="NB-ARC"/>
    <property type="match status" value="1"/>
</dbReference>
<dbReference type="InterPro" id="IPR027417">
    <property type="entry name" value="P-loop_NTPase"/>
</dbReference>
<feature type="region of interest" description="Disordered" evidence="11">
    <location>
        <begin position="1"/>
        <end position="32"/>
    </location>
</feature>
<feature type="compositionally biased region" description="Low complexity" evidence="11">
    <location>
        <begin position="23"/>
        <end position="32"/>
    </location>
</feature>
<keyword evidence="4" id="KW-0963">Cytoplasm</keyword>
<sequence>MKKMKDGNDIKDLPPRNSLPAGSSQDSSSNKSSMVGYNDYLMEIMERLTQPPLKREIIPIVGMGGIGKTTLARNVYDDLRIVDYFDTRAWITVSQGYQVIDMITGLLKSIKHAAHELYQEDIGKLYQLLHKSLKGNRYLIVMDDVWDIKAWEDVKRVFPDDDNGSRIIFTTRQSIVARQVQSSGHIQHLKGLDVQESWILLREKAFGKENCPPQLEKIGTEIAKNCKGLPLSLVVIGGLLYKAERTEDYWNYVSENLYSAVSKASHHEYLEILSLSYNHLPHYSRACFLYMSVLPEDYVIRKSKLTKLWVANGFIKPDKSKSLEELAEEYLKDLTDRNLIMVHERVYSDEIKSCSIHDLLRELCVIKAKEEKFLQVLKLENDHFPEVTDNLHHVSIHTNFKDQSTRFSLAQDCDSPIRSVIFFCRNNPNHLSLHFITSFRLLKVLDALTIRFDEFPIEIVELFNLRYIALTYWIKHSFPASISKLFNLETLIVNPGKFKEVFNTSFLPLEIWKMPRLRHLLFVRAFFPYPTDALNGGNFVPLQNLQTLSNVINFRWTKEVLQMLPNLKKLVISYEHDGRTEWSSYCFDNFIYLHRLEVLKCYFFAESYLKYQDPLPVNFAFPPQLKKLTLSGCRISWESMTIIGSLPKLEVLKLKDHAFEGPVWEPIEGEFSQLKFLLLEETDLEQWNADKPHFPILKRLHLRYCYNLLEIPSGFENIPTFQAIELCECSSSVVASAKSIQEMQKDCGNEKFQVVVKDEESNV</sequence>
<keyword evidence="10" id="KW-0067">ATP-binding</keyword>
<dbReference type="PANTHER" id="PTHR23155">
    <property type="entry name" value="DISEASE RESISTANCE PROTEIN RP"/>
    <property type="match status" value="1"/>
</dbReference>
<dbReference type="GO" id="GO:0005737">
    <property type="term" value="C:cytoplasm"/>
    <property type="evidence" value="ECO:0007669"/>
    <property type="project" value="UniProtKB-SubCell"/>
</dbReference>
<dbReference type="GO" id="GO:0043531">
    <property type="term" value="F:ADP binding"/>
    <property type="evidence" value="ECO:0007669"/>
    <property type="project" value="InterPro"/>
</dbReference>
<dbReference type="Gene3D" id="1.10.10.10">
    <property type="entry name" value="Winged helix-like DNA-binding domain superfamily/Winged helix DNA-binding domain"/>
    <property type="match status" value="1"/>
</dbReference>
<comment type="function">
    <text evidence="1">Confers resistance to late blight (Phytophthora infestans) races carrying the avirulence gene Avr1. Resistance proteins guard the plant against pathogens that contain an appropriate avirulence protein via an indirect interaction with this avirulence protein. That triggers a defense system including the hypersensitive response, which restricts the pathogen growth.</text>
</comment>
<comment type="caution">
    <text evidence="15">The sequence shown here is derived from an EMBL/GenBank/DDBJ whole genome shotgun (WGS) entry which is preliminary data.</text>
</comment>
<keyword evidence="8" id="KW-0547">Nucleotide-binding</keyword>
<feature type="domain" description="Disease resistance protein winged helix" evidence="13">
    <location>
        <begin position="294"/>
        <end position="363"/>
    </location>
</feature>
<dbReference type="InterPro" id="IPR002182">
    <property type="entry name" value="NB-ARC"/>
</dbReference>
<keyword evidence="9" id="KW-0611">Plant defense</keyword>
<dbReference type="FunFam" id="1.10.10.10:FF:000322">
    <property type="entry name" value="Probable disease resistance protein At1g63360"/>
    <property type="match status" value="1"/>
</dbReference>
<dbReference type="InterPro" id="IPR042197">
    <property type="entry name" value="Apaf_helical"/>
</dbReference>
<evidence type="ECO:0000256" key="7">
    <source>
        <dbReference type="ARBA" id="ARBA00022737"/>
    </source>
</evidence>
<evidence type="ECO:0000313" key="15">
    <source>
        <dbReference type="EMBL" id="CAA2954108.1"/>
    </source>
</evidence>
<name>A0A8S0PJF2_OLEEU</name>
<evidence type="ECO:0000256" key="2">
    <source>
        <dbReference type="ARBA" id="ARBA00004496"/>
    </source>
</evidence>
<evidence type="ECO:0000259" key="13">
    <source>
        <dbReference type="Pfam" id="PF23559"/>
    </source>
</evidence>
<dbReference type="Gramene" id="OE9A025621T2">
    <property type="protein sequence ID" value="OE9A025621C2"/>
    <property type="gene ID" value="OE9A025621"/>
</dbReference>
<accession>A0A8S0PJF2</accession>
<dbReference type="GO" id="GO:0005524">
    <property type="term" value="F:ATP binding"/>
    <property type="evidence" value="ECO:0007669"/>
    <property type="project" value="UniProtKB-KW"/>
</dbReference>
<dbReference type="AlphaFoldDB" id="A0A8S0PJF2"/>
<dbReference type="Gene3D" id="1.10.8.430">
    <property type="entry name" value="Helical domain of apoptotic protease-activating factors"/>
    <property type="match status" value="1"/>
</dbReference>
<gene>
    <name evidence="15" type="ORF">OLEA9_A025621</name>
</gene>
<dbReference type="Proteomes" id="UP000594638">
    <property type="component" value="Unassembled WGS sequence"/>
</dbReference>
<comment type="similarity">
    <text evidence="3">Belongs to the disease resistance NB-LRR family.</text>
</comment>
<dbReference type="Pfam" id="PF23559">
    <property type="entry name" value="WHD_DRP"/>
    <property type="match status" value="1"/>
</dbReference>
<dbReference type="GO" id="GO:0009626">
    <property type="term" value="P:plant-type hypersensitive response"/>
    <property type="evidence" value="ECO:0007669"/>
    <property type="project" value="UniProtKB-KW"/>
</dbReference>
<evidence type="ECO:0000256" key="6">
    <source>
        <dbReference type="ARBA" id="ARBA00022667"/>
    </source>
</evidence>
<dbReference type="SUPFAM" id="SSF52540">
    <property type="entry name" value="P-loop containing nucleoside triphosphate hydrolases"/>
    <property type="match status" value="1"/>
</dbReference>
<evidence type="ECO:0000256" key="4">
    <source>
        <dbReference type="ARBA" id="ARBA00022490"/>
    </source>
</evidence>